<dbReference type="PANTHER" id="PTHR16320">
    <property type="entry name" value="SPHINGOMYELINASE FAMILY MEMBER"/>
    <property type="match status" value="1"/>
</dbReference>
<dbReference type="GO" id="GO:0046872">
    <property type="term" value="F:metal ion binding"/>
    <property type="evidence" value="ECO:0007669"/>
    <property type="project" value="UniProtKB-KW"/>
</dbReference>
<keyword evidence="9" id="KW-0746">Sphingolipid metabolism</keyword>
<dbReference type="GO" id="GO:0006665">
    <property type="term" value="P:sphingolipid metabolic process"/>
    <property type="evidence" value="ECO:0007669"/>
    <property type="project" value="UniProtKB-KW"/>
</dbReference>
<dbReference type="InterPro" id="IPR038772">
    <property type="entry name" value="Sph/SMPD2-like"/>
</dbReference>
<keyword evidence="10 14" id="KW-1133">Transmembrane helix</keyword>
<dbReference type="SUPFAM" id="SSF56219">
    <property type="entry name" value="DNase I-like"/>
    <property type="match status" value="1"/>
</dbReference>
<dbReference type="Gene3D" id="3.60.10.10">
    <property type="entry name" value="Endonuclease/exonuclease/phosphatase"/>
    <property type="match status" value="1"/>
</dbReference>
<feature type="transmembrane region" description="Helical" evidence="14">
    <location>
        <begin position="352"/>
        <end position="378"/>
    </location>
</feature>
<evidence type="ECO:0000256" key="9">
    <source>
        <dbReference type="ARBA" id="ARBA00022919"/>
    </source>
</evidence>
<evidence type="ECO:0000256" key="5">
    <source>
        <dbReference type="ARBA" id="ARBA00022692"/>
    </source>
</evidence>
<gene>
    <name evidence="16" type="ORF">DEBURN_LOCUS8711</name>
</gene>
<comment type="pathway">
    <text evidence="2">Lipid metabolism; sphingolipid metabolism.</text>
</comment>
<keyword evidence="7" id="KW-0378">Hydrolase</keyword>
<comment type="subcellular location">
    <subcellularLocation>
        <location evidence="1">Membrane</location>
        <topology evidence="1">Multi-pass membrane protein</topology>
    </subcellularLocation>
</comment>
<feature type="transmembrane region" description="Helical" evidence="14">
    <location>
        <begin position="323"/>
        <end position="346"/>
    </location>
</feature>
<evidence type="ECO:0000256" key="12">
    <source>
        <dbReference type="ARBA" id="ARBA00023136"/>
    </source>
</evidence>
<comment type="caution">
    <text evidence="16">The sequence shown here is derived from an EMBL/GenBank/DDBJ whole genome shotgun (WGS) entry which is preliminary data.</text>
</comment>
<keyword evidence="8" id="KW-0460">Magnesium</keyword>
<evidence type="ECO:0000313" key="16">
    <source>
        <dbReference type="EMBL" id="CAG8583962.1"/>
    </source>
</evidence>
<evidence type="ECO:0000256" key="8">
    <source>
        <dbReference type="ARBA" id="ARBA00022842"/>
    </source>
</evidence>
<evidence type="ECO:0000259" key="15">
    <source>
        <dbReference type="Pfam" id="PF03372"/>
    </source>
</evidence>
<sequence length="428" mass="47830">MEAIADNLARSDYEIICLQEVWVYDNYELIRNKIKKRFPYARFYHSGVLGGGLAIFSRYPIVETNFHPYRLNGRPIQVNHGDWYVGKGIASAVVDHPVAGLIEIFNTHTHAGYGSKATDVYLGHRISQGWDASNLMKISASRGRNVIAVNTLVYKLITQNGQMTDAWQSQHSSTPGSDSTTSITQPQGGLSGTDPNSAIVQKGVTSNSPINTWTKRSRKQSARDLGQRIDYIFYRKTSRFWCSGSRVVFVEKIPELNCSYSDHFGVEATFALVGRDKNSVIPLSVWEQVPYTLRELDSRTLKNIIDYFNKDLINSQRTSRLQLLLFWFSLLLVIFLIAIELLIAIGTISAKAWISIIIIVVIGPLAVFGSIIGSIGFLSGNTEQNVLSQLIEEVKTFNDGKKILESRESKTSSEGFSDSSQRSSARLE</sequence>
<feature type="region of interest" description="Disordered" evidence="13">
    <location>
        <begin position="165"/>
        <end position="219"/>
    </location>
</feature>
<dbReference type="Proteomes" id="UP000789706">
    <property type="component" value="Unassembled WGS sequence"/>
</dbReference>
<feature type="compositionally biased region" description="Polar residues" evidence="13">
    <location>
        <begin position="412"/>
        <end position="428"/>
    </location>
</feature>
<comment type="similarity">
    <text evidence="4">Belongs to the neutral sphingomyelinase family.</text>
</comment>
<reference evidence="16" key="1">
    <citation type="submission" date="2021-06" db="EMBL/GenBank/DDBJ databases">
        <authorList>
            <person name="Kallberg Y."/>
            <person name="Tangrot J."/>
            <person name="Rosling A."/>
        </authorList>
    </citation>
    <scope>NUCLEOTIDE SEQUENCE</scope>
    <source>
        <strain evidence="16">AZ414A</strain>
    </source>
</reference>
<feature type="region of interest" description="Disordered" evidence="13">
    <location>
        <begin position="405"/>
        <end position="428"/>
    </location>
</feature>
<feature type="compositionally biased region" description="Polar residues" evidence="13">
    <location>
        <begin position="165"/>
        <end position="214"/>
    </location>
</feature>
<name>A0A9N9C016_9GLOM</name>
<dbReference type="Pfam" id="PF03372">
    <property type="entry name" value="Exo_endo_phos"/>
    <property type="match status" value="1"/>
</dbReference>
<dbReference type="InterPro" id="IPR005135">
    <property type="entry name" value="Endo/exonuclease/phosphatase"/>
</dbReference>
<evidence type="ECO:0000256" key="1">
    <source>
        <dbReference type="ARBA" id="ARBA00004141"/>
    </source>
</evidence>
<keyword evidence="5 14" id="KW-0812">Transmembrane</keyword>
<dbReference type="GO" id="GO:0016020">
    <property type="term" value="C:membrane"/>
    <property type="evidence" value="ECO:0007669"/>
    <property type="project" value="UniProtKB-SubCell"/>
</dbReference>
<evidence type="ECO:0000256" key="7">
    <source>
        <dbReference type="ARBA" id="ARBA00022801"/>
    </source>
</evidence>
<evidence type="ECO:0000256" key="10">
    <source>
        <dbReference type="ARBA" id="ARBA00022989"/>
    </source>
</evidence>
<dbReference type="InterPro" id="IPR036691">
    <property type="entry name" value="Endo/exonu/phosph_ase_sf"/>
</dbReference>
<proteinExistence type="inferred from homology"/>
<protein>
    <submittedName>
        <fullName evidence="16">176_t:CDS:1</fullName>
    </submittedName>
</protein>
<evidence type="ECO:0000313" key="17">
    <source>
        <dbReference type="Proteomes" id="UP000789706"/>
    </source>
</evidence>
<evidence type="ECO:0000256" key="11">
    <source>
        <dbReference type="ARBA" id="ARBA00023098"/>
    </source>
</evidence>
<evidence type="ECO:0000256" key="3">
    <source>
        <dbReference type="ARBA" id="ARBA00004991"/>
    </source>
</evidence>
<feature type="domain" description="Endonuclease/exonuclease/phosphatase" evidence="15">
    <location>
        <begin position="2"/>
        <end position="147"/>
    </location>
</feature>
<accession>A0A9N9C016</accession>
<keyword evidence="12 14" id="KW-0472">Membrane</keyword>
<comment type="pathway">
    <text evidence="3">Sphingolipid metabolism.</text>
</comment>
<dbReference type="GO" id="GO:0004767">
    <property type="term" value="F:sphingomyelin phosphodiesterase activity"/>
    <property type="evidence" value="ECO:0007669"/>
    <property type="project" value="InterPro"/>
</dbReference>
<evidence type="ECO:0000256" key="13">
    <source>
        <dbReference type="SAM" id="MobiDB-lite"/>
    </source>
</evidence>
<dbReference type="OrthoDB" id="387657at2759"/>
<dbReference type="AlphaFoldDB" id="A0A9N9C016"/>
<dbReference type="EMBL" id="CAJVPK010001372">
    <property type="protein sequence ID" value="CAG8583962.1"/>
    <property type="molecule type" value="Genomic_DNA"/>
</dbReference>
<keyword evidence="11" id="KW-0443">Lipid metabolism</keyword>
<dbReference type="PANTHER" id="PTHR16320:SF24">
    <property type="entry name" value="PHOSPHODIESTERASE, PUTATIVE-RELATED"/>
    <property type="match status" value="1"/>
</dbReference>
<organism evidence="16 17">
    <name type="scientific">Diversispora eburnea</name>
    <dbReference type="NCBI Taxonomy" id="1213867"/>
    <lineage>
        <taxon>Eukaryota</taxon>
        <taxon>Fungi</taxon>
        <taxon>Fungi incertae sedis</taxon>
        <taxon>Mucoromycota</taxon>
        <taxon>Glomeromycotina</taxon>
        <taxon>Glomeromycetes</taxon>
        <taxon>Diversisporales</taxon>
        <taxon>Diversisporaceae</taxon>
        <taxon>Diversispora</taxon>
    </lineage>
</organism>
<keyword evidence="17" id="KW-1185">Reference proteome</keyword>
<keyword evidence="6" id="KW-0479">Metal-binding</keyword>
<evidence type="ECO:0000256" key="2">
    <source>
        <dbReference type="ARBA" id="ARBA00004760"/>
    </source>
</evidence>
<evidence type="ECO:0000256" key="6">
    <source>
        <dbReference type="ARBA" id="ARBA00022723"/>
    </source>
</evidence>
<evidence type="ECO:0000256" key="4">
    <source>
        <dbReference type="ARBA" id="ARBA00006335"/>
    </source>
</evidence>
<evidence type="ECO:0000256" key="14">
    <source>
        <dbReference type="SAM" id="Phobius"/>
    </source>
</evidence>